<dbReference type="Pfam" id="PF00069">
    <property type="entry name" value="Pkinase"/>
    <property type="match status" value="1"/>
</dbReference>
<dbReference type="GO" id="GO:0016020">
    <property type="term" value="C:membrane"/>
    <property type="evidence" value="ECO:0007669"/>
    <property type="project" value="UniProtKB-SubCell"/>
</dbReference>
<dbReference type="Gene3D" id="1.25.40.10">
    <property type="entry name" value="Tetratricopeptide repeat domain"/>
    <property type="match status" value="1"/>
</dbReference>
<organism evidence="5 6">
    <name type="scientific">Cystobacter ferrugineus</name>
    <dbReference type="NCBI Taxonomy" id="83449"/>
    <lineage>
        <taxon>Bacteria</taxon>
        <taxon>Pseudomonadati</taxon>
        <taxon>Myxococcota</taxon>
        <taxon>Myxococcia</taxon>
        <taxon>Myxococcales</taxon>
        <taxon>Cystobacterineae</taxon>
        <taxon>Archangiaceae</taxon>
        <taxon>Cystobacter</taxon>
    </lineage>
</organism>
<dbReference type="GO" id="GO:0004016">
    <property type="term" value="F:adenylate cyclase activity"/>
    <property type="evidence" value="ECO:0007669"/>
    <property type="project" value="UniProtKB-ARBA"/>
</dbReference>
<dbReference type="GO" id="GO:0005737">
    <property type="term" value="C:cytoplasm"/>
    <property type="evidence" value="ECO:0007669"/>
    <property type="project" value="TreeGrafter"/>
</dbReference>
<feature type="domain" description="Protein kinase" evidence="4">
    <location>
        <begin position="1"/>
        <end position="243"/>
    </location>
</feature>
<evidence type="ECO:0000313" key="6">
    <source>
        <dbReference type="Proteomes" id="UP000182229"/>
    </source>
</evidence>
<protein>
    <recommendedName>
        <fullName evidence="4">Protein kinase domain-containing protein</fullName>
    </recommendedName>
</protein>
<dbReference type="InterPro" id="IPR011009">
    <property type="entry name" value="Kinase-like_dom_sf"/>
</dbReference>
<dbReference type="GO" id="GO:0005524">
    <property type="term" value="F:ATP binding"/>
    <property type="evidence" value="ECO:0007669"/>
    <property type="project" value="UniProtKB-KW"/>
</dbReference>
<evidence type="ECO:0000256" key="3">
    <source>
        <dbReference type="ARBA" id="ARBA00022840"/>
    </source>
</evidence>
<dbReference type="InterPro" id="IPR041664">
    <property type="entry name" value="AAA_16"/>
</dbReference>
<evidence type="ECO:0000256" key="1">
    <source>
        <dbReference type="ARBA" id="ARBA00004167"/>
    </source>
</evidence>
<dbReference type="InterPro" id="IPR001054">
    <property type="entry name" value="A/G_cyclase"/>
</dbReference>
<gene>
    <name evidence="5" type="ORF">BON30_22450</name>
</gene>
<reference evidence="5 6" key="2">
    <citation type="submission" date="2016-12" db="EMBL/GenBank/DDBJ databases">
        <title>Draft Genome Sequence of Cystobacter ferrugineus Strain Cbfe23.</title>
        <authorList>
            <person name="Akbar S."/>
            <person name="Dowd S.E."/>
            <person name="Stevens D.C."/>
        </authorList>
    </citation>
    <scope>NUCLEOTIDE SEQUENCE [LARGE SCALE GENOMIC DNA]</scope>
    <source>
        <strain evidence="5 6">Cbfe23</strain>
    </source>
</reference>
<dbReference type="PROSITE" id="PS00108">
    <property type="entry name" value="PROTEIN_KINASE_ST"/>
    <property type="match status" value="1"/>
</dbReference>
<keyword evidence="6" id="KW-1185">Reference proteome</keyword>
<reference evidence="6" key="1">
    <citation type="submission" date="2016-11" db="EMBL/GenBank/DDBJ databases">
        <authorList>
            <person name="Shukria A."/>
            <person name="Stevens D.C."/>
        </authorList>
    </citation>
    <scope>NUCLEOTIDE SEQUENCE [LARGE SCALE GENOMIC DNA]</scope>
    <source>
        <strain evidence="6">Cbfe23</strain>
    </source>
</reference>
<name>A0A1L9B9P6_9BACT</name>
<dbReference type="InterPro" id="IPR027417">
    <property type="entry name" value="P-loop_NTPase"/>
</dbReference>
<accession>A0A1L9B9P6</accession>
<dbReference type="STRING" id="83449.BON30_22450"/>
<dbReference type="Gene3D" id="3.30.70.1230">
    <property type="entry name" value="Nucleotide cyclase"/>
    <property type="match status" value="1"/>
</dbReference>
<dbReference type="InterPro" id="IPR008271">
    <property type="entry name" value="Ser/Thr_kinase_AS"/>
</dbReference>
<dbReference type="SMART" id="SM00220">
    <property type="entry name" value="S_TKc"/>
    <property type="match status" value="1"/>
</dbReference>
<dbReference type="PANTHER" id="PTHR16305:SF28">
    <property type="entry name" value="GUANYLATE CYCLASE DOMAIN-CONTAINING PROTEIN"/>
    <property type="match status" value="1"/>
</dbReference>
<dbReference type="SUPFAM" id="SSF48452">
    <property type="entry name" value="TPR-like"/>
    <property type="match status" value="1"/>
</dbReference>
<dbReference type="GO" id="GO:0004672">
    <property type="term" value="F:protein kinase activity"/>
    <property type="evidence" value="ECO:0007669"/>
    <property type="project" value="InterPro"/>
</dbReference>
<dbReference type="Gene3D" id="1.10.510.10">
    <property type="entry name" value="Transferase(Phosphotransferase) domain 1"/>
    <property type="match status" value="1"/>
</dbReference>
<dbReference type="InterPro" id="IPR000719">
    <property type="entry name" value="Prot_kinase_dom"/>
</dbReference>
<keyword evidence="3" id="KW-0067">ATP-binding</keyword>
<dbReference type="InterPro" id="IPR011990">
    <property type="entry name" value="TPR-like_helical_dom_sf"/>
</dbReference>
<comment type="caution">
    <text evidence="5">The sequence shown here is derived from an EMBL/GenBank/DDBJ whole genome shotgun (WGS) entry which is preliminary data.</text>
</comment>
<dbReference type="CDD" id="cd07302">
    <property type="entry name" value="CHD"/>
    <property type="match status" value="1"/>
</dbReference>
<dbReference type="PROSITE" id="PS50011">
    <property type="entry name" value="PROTEIN_KINASE_DOM"/>
    <property type="match status" value="1"/>
</dbReference>
<evidence type="ECO:0000313" key="5">
    <source>
        <dbReference type="EMBL" id="OJH38972.1"/>
    </source>
</evidence>
<evidence type="ECO:0000256" key="2">
    <source>
        <dbReference type="ARBA" id="ARBA00022741"/>
    </source>
</evidence>
<dbReference type="Gene3D" id="3.30.200.20">
    <property type="entry name" value="Phosphorylase Kinase, domain 1"/>
    <property type="match status" value="1"/>
</dbReference>
<dbReference type="Proteomes" id="UP000182229">
    <property type="component" value="Unassembled WGS sequence"/>
</dbReference>
<comment type="subcellular location">
    <subcellularLocation>
        <location evidence="1">Membrane</location>
        <topology evidence="1">Single-pass membrane protein</topology>
    </subcellularLocation>
</comment>
<dbReference type="PANTHER" id="PTHR16305">
    <property type="entry name" value="TESTICULAR SOLUBLE ADENYLYL CYCLASE"/>
    <property type="match status" value="1"/>
</dbReference>
<dbReference type="SUPFAM" id="SSF52540">
    <property type="entry name" value="P-loop containing nucleoside triphosphate hydrolases"/>
    <property type="match status" value="1"/>
</dbReference>
<dbReference type="GO" id="GO:0009190">
    <property type="term" value="P:cyclic nucleotide biosynthetic process"/>
    <property type="evidence" value="ECO:0007669"/>
    <property type="project" value="InterPro"/>
</dbReference>
<evidence type="ECO:0000259" key="4">
    <source>
        <dbReference type="PROSITE" id="PS50011"/>
    </source>
</evidence>
<dbReference type="EMBL" id="MPIN01000005">
    <property type="protein sequence ID" value="OJH38972.1"/>
    <property type="molecule type" value="Genomic_DNA"/>
</dbReference>
<proteinExistence type="predicted"/>
<dbReference type="CDD" id="cd14014">
    <property type="entry name" value="STKc_PknB_like"/>
    <property type="match status" value="1"/>
</dbReference>
<dbReference type="GO" id="GO:0035556">
    <property type="term" value="P:intracellular signal transduction"/>
    <property type="evidence" value="ECO:0007669"/>
    <property type="project" value="InterPro"/>
</dbReference>
<dbReference type="Pfam" id="PF13191">
    <property type="entry name" value="AAA_16"/>
    <property type="match status" value="1"/>
</dbReference>
<sequence>MGLVVRARDEVLQRIVALKFISPGREFSRESLDKLLQEEARLVAQLDHENIVRIFDVSEWKGSPFLIMECLTGQSLAALLRQGPLEPSRALRILSDIAAGLAHAHSRNIIHRDLKPSNVFILPDGQVKLLDFGLARFASSLNLPQEGTPAFMAPEQWRGQPQDMRTDIWAAGLLLYQMLTGTLPYDPGDLRERVLSAEPVTPVRTIRPDLPEPLDRFLARALAKAPARRFQSALEMRERLRMLEWSLAPSADASPPRFTPHRRQVTLVCCRLSAHLESFDAEDVSELQAAFQQACSRMLERHGGWVALRMGDEVMGCFGYPLAREDDVLCAVRAALALTGVAAELPGAEQAELAVQVGVHTDMVVLDVFDPSGLKGRSPSIQGEAPRVALWLARQAAPGTANLSENTCLGARGNFVTEPLGPRDFSSAVGTVRMDVHRVLSERPETTRFGRARTRGLTPLVARSDEMRQLVARWEGSRKGQGTVVLLSGEAGIGKSRLIQELCEYVVREGERCVSSQCWPQFSRSAFHPVLEWVVHLLGLEPAVPPASRWARLEEVLKTLDLPLPEGLLLLGQFLALPPREDLPPLLLSVEQQRERTLHTLATFLLRLSARLPGRNGPGGLLLILEDLHWADPSTLQLLTLLQERIELGGMCLLLSTRPGLRLSWRRHPGFHRLALDRLAQEDTAEMVRRLTQNQSSLPEETLEFLVRQTEGNPLFIEEMTRMVLSRTAPGGEARLVGPLPVTLQELLLARLDLLSEEQKELAWKGAVLGRSFTLGHLAALCPERDVTSLRGDLAELVEEGLLLSKGDDAEPHYEFKHALIQEAAYESQLKLRRRLYHHQVANLLEHPASGTVTAPPELIAHHYTRAGELEPAIRFWAQAGELALWRSAFEESVAHLEEALGLFKRLPRAARRIEEELQLLVLLGQALIATRGYSAPEVDRLYARISESLQEVRDIPILVAACRSLFFQNMMRLSFPSALKLSAQIVSQGQRVHVPQLLVVGRLMGGMNHFMQGHVAEAQEMLGEAVAQGDTEEELDPRSLGLLEVEPLAMAMAFGAVSCIIRCEQQQGLQLMNRAIRRAERLGHPHTSLLTYEMAAMLHWIRFDAHLMLEAANKALAIFDQGLFPTWEGWAPALRGWALLELGRRQEGYDLLLRDLERQKQAGAEIGQTFFSCLLAHARLRMGLISEGLTAATEGLAWGTRTGDHLEDPELHRLRGELLMRDGEAAKAQSEFQEAIRIAHQSGARCIEVRATLSLCHLLLEQGRSREARRRLWEVLGSFPPGLHSTELRIARALLARFAEDPSEEPEVDQILSTAPWEPVTSGGSLLRHS</sequence>
<dbReference type="InterPro" id="IPR029787">
    <property type="entry name" value="Nucleotide_cyclase"/>
</dbReference>
<dbReference type="SUPFAM" id="SSF55073">
    <property type="entry name" value="Nucleotide cyclase"/>
    <property type="match status" value="1"/>
</dbReference>
<dbReference type="SUPFAM" id="SSF56112">
    <property type="entry name" value="Protein kinase-like (PK-like)"/>
    <property type="match status" value="1"/>
</dbReference>
<keyword evidence="2" id="KW-0547">Nucleotide-binding</keyword>